<dbReference type="CDD" id="cd00311">
    <property type="entry name" value="TIM"/>
    <property type="match status" value="1"/>
</dbReference>
<dbReference type="PANTHER" id="PTHR21139">
    <property type="entry name" value="TRIOSEPHOSPHATE ISOMERASE"/>
    <property type="match status" value="1"/>
</dbReference>
<proteinExistence type="inferred from homology"/>
<comment type="caution">
    <text evidence="4">The sequence shown here is derived from an EMBL/GenBank/DDBJ whole genome shotgun (WGS) entry which is preliminary data.</text>
</comment>
<comment type="similarity">
    <text evidence="1 3">Belongs to the triosephosphate isomerase family.</text>
</comment>
<dbReference type="Pfam" id="PF00121">
    <property type="entry name" value="TIM"/>
    <property type="match status" value="1"/>
</dbReference>
<dbReference type="GO" id="GO:0016853">
    <property type="term" value="F:isomerase activity"/>
    <property type="evidence" value="ECO:0007669"/>
    <property type="project" value="UniProtKB-KW"/>
</dbReference>
<keyword evidence="2 3" id="KW-0413">Isomerase</keyword>
<reference evidence="4 5" key="1">
    <citation type="submission" date="2020-08" db="EMBL/GenBank/DDBJ databases">
        <title>Genome public.</title>
        <authorList>
            <person name="Liu C."/>
            <person name="Sun Q."/>
        </authorList>
    </citation>
    <scope>NUCLEOTIDE SEQUENCE [LARGE SCALE GENOMIC DNA]</scope>
    <source>
        <strain evidence="4 5">NSJ-6</strain>
    </source>
</reference>
<dbReference type="PANTHER" id="PTHR21139:SF42">
    <property type="entry name" value="TRIOSEPHOSPHATE ISOMERASE"/>
    <property type="match status" value="1"/>
</dbReference>
<dbReference type="SUPFAM" id="SSF51351">
    <property type="entry name" value="Triosephosphate isomerase (TIM)"/>
    <property type="match status" value="1"/>
</dbReference>
<evidence type="ECO:0000256" key="3">
    <source>
        <dbReference type="RuleBase" id="RU363013"/>
    </source>
</evidence>
<comment type="subcellular location">
    <subcellularLocation>
        <location evidence="3">Cytoplasm</location>
    </subcellularLocation>
</comment>
<dbReference type="Gene3D" id="3.20.20.70">
    <property type="entry name" value="Aldolase class I"/>
    <property type="match status" value="1"/>
</dbReference>
<comment type="pathway">
    <text evidence="3">Carbohydrate degradation; glycolysis; D-glyceraldehyde 3-phosphate from glycerone phosphate: step 1/1.</text>
</comment>
<sequence>MREIFVNLKRFDVPKDLGGVCNVDNPKAWIEEIVDKSVELGLGTLEDMMVVYMLPEAYIIPAIDRLKRYPDERIRTLGIGVQGVYRTDVEKDGNFGALTTHLPAAAAANIGCKGVIIGHCEERRDKQEIIEAFESNITRNEVLREKLANAVDSLINKEVLAALKRNMHVLLCIGETAQQRGLGSLEEVKPNVEKVLKGQLERGLVGVKDYLDSTNIVIAYEPIWAIGPGKIPPDSDYIAFVSSYIKKVTREILGKELAVVYGGGLKEENAKMISEIETIDGGLVALTKFTGDIGFSVEDLRVIIDKYN</sequence>
<comment type="subunit">
    <text evidence="3">Homodimer.</text>
</comment>
<dbReference type="InterPro" id="IPR013785">
    <property type="entry name" value="Aldolase_TIM"/>
</dbReference>
<keyword evidence="3" id="KW-0963">Cytoplasm</keyword>
<evidence type="ECO:0000313" key="5">
    <source>
        <dbReference type="Proteomes" id="UP000596929"/>
    </source>
</evidence>
<accession>A0ABR7DE27</accession>
<comment type="pathway">
    <text evidence="3">Carbohydrate biosynthesis; gluconeogenesis.</text>
</comment>
<keyword evidence="3" id="KW-0312">Gluconeogenesis</keyword>
<dbReference type="RefSeq" id="WP_186860295.1">
    <property type="nucleotide sequence ID" value="NZ_JACOOO010000025.1"/>
</dbReference>
<gene>
    <name evidence="4" type="ORF">H8S20_12140</name>
</gene>
<evidence type="ECO:0000313" key="4">
    <source>
        <dbReference type="EMBL" id="MBC5629640.1"/>
    </source>
</evidence>
<dbReference type="Proteomes" id="UP000596929">
    <property type="component" value="Unassembled WGS sequence"/>
</dbReference>
<evidence type="ECO:0000256" key="1">
    <source>
        <dbReference type="ARBA" id="ARBA00007422"/>
    </source>
</evidence>
<dbReference type="PROSITE" id="PS51440">
    <property type="entry name" value="TIM_2"/>
    <property type="match status" value="1"/>
</dbReference>
<keyword evidence="3" id="KW-0324">Glycolysis</keyword>
<dbReference type="EC" id="5.3.1.1" evidence="3"/>
<dbReference type="InterPro" id="IPR035990">
    <property type="entry name" value="TIM_sf"/>
</dbReference>
<dbReference type="InterPro" id="IPR000652">
    <property type="entry name" value="Triosephosphate_isomerase"/>
</dbReference>
<evidence type="ECO:0000256" key="2">
    <source>
        <dbReference type="ARBA" id="ARBA00023235"/>
    </source>
</evidence>
<keyword evidence="5" id="KW-1185">Reference proteome</keyword>
<comment type="catalytic activity">
    <reaction evidence="3">
        <text>D-glyceraldehyde 3-phosphate = dihydroxyacetone phosphate</text>
        <dbReference type="Rhea" id="RHEA:18585"/>
        <dbReference type="ChEBI" id="CHEBI:57642"/>
        <dbReference type="ChEBI" id="CHEBI:59776"/>
        <dbReference type="EC" id="5.3.1.1"/>
    </reaction>
</comment>
<name>A0ABR7DE27_9CLOT</name>
<dbReference type="EMBL" id="JACOOO010000025">
    <property type="protein sequence ID" value="MBC5629640.1"/>
    <property type="molecule type" value="Genomic_DNA"/>
</dbReference>
<organism evidence="4 5">
    <name type="scientific">Clostridium hominis</name>
    <dbReference type="NCBI Taxonomy" id="2763036"/>
    <lineage>
        <taxon>Bacteria</taxon>
        <taxon>Bacillati</taxon>
        <taxon>Bacillota</taxon>
        <taxon>Clostridia</taxon>
        <taxon>Eubacteriales</taxon>
        <taxon>Clostridiaceae</taxon>
        <taxon>Clostridium</taxon>
    </lineage>
</organism>
<protein>
    <recommendedName>
        <fullName evidence="3">Triosephosphate isomerase</fullName>
        <ecNumber evidence="3">5.3.1.1</ecNumber>
    </recommendedName>
</protein>